<feature type="non-terminal residue" evidence="2">
    <location>
        <position position="47"/>
    </location>
</feature>
<gene>
    <name evidence="2" type="ORF">RFULGI_LOCUS14656</name>
</gene>
<sequence>ESEIDSNNEVESDSTTKKGMLDPKELVNPCKRKRKGWPKGTDRMRRA</sequence>
<evidence type="ECO:0000313" key="2">
    <source>
        <dbReference type="EMBL" id="CAG8765599.1"/>
    </source>
</evidence>
<accession>A0A9N9NVZ9</accession>
<reference evidence="2" key="1">
    <citation type="submission" date="2021-06" db="EMBL/GenBank/DDBJ databases">
        <authorList>
            <person name="Kallberg Y."/>
            <person name="Tangrot J."/>
            <person name="Rosling A."/>
        </authorList>
    </citation>
    <scope>NUCLEOTIDE SEQUENCE</scope>
    <source>
        <strain evidence="2">IN212</strain>
    </source>
</reference>
<proteinExistence type="predicted"/>
<feature type="compositionally biased region" description="Acidic residues" evidence="1">
    <location>
        <begin position="1"/>
        <end position="12"/>
    </location>
</feature>
<dbReference type="EMBL" id="CAJVPZ010043390">
    <property type="protein sequence ID" value="CAG8765599.1"/>
    <property type="molecule type" value="Genomic_DNA"/>
</dbReference>
<comment type="caution">
    <text evidence="2">The sequence shown here is derived from an EMBL/GenBank/DDBJ whole genome shotgun (WGS) entry which is preliminary data.</text>
</comment>
<dbReference type="Proteomes" id="UP000789396">
    <property type="component" value="Unassembled WGS sequence"/>
</dbReference>
<evidence type="ECO:0000256" key="1">
    <source>
        <dbReference type="SAM" id="MobiDB-lite"/>
    </source>
</evidence>
<dbReference type="AlphaFoldDB" id="A0A9N9NVZ9"/>
<feature type="compositionally biased region" description="Basic and acidic residues" evidence="1">
    <location>
        <begin position="14"/>
        <end position="25"/>
    </location>
</feature>
<organism evidence="2 3">
    <name type="scientific">Racocetra fulgida</name>
    <dbReference type="NCBI Taxonomy" id="60492"/>
    <lineage>
        <taxon>Eukaryota</taxon>
        <taxon>Fungi</taxon>
        <taxon>Fungi incertae sedis</taxon>
        <taxon>Mucoromycota</taxon>
        <taxon>Glomeromycotina</taxon>
        <taxon>Glomeromycetes</taxon>
        <taxon>Diversisporales</taxon>
        <taxon>Gigasporaceae</taxon>
        <taxon>Racocetra</taxon>
    </lineage>
</organism>
<name>A0A9N9NVZ9_9GLOM</name>
<evidence type="ECO:0000313" key="3">
    <source>
        <dbReference type="Proteomes" id="UP000789396"/>
    </source>
</evidence>
<feature type="region of interest" description="Disordered" evidence="1">
    <location>
        <begin position="1"/>
        <end position="47"/>
    </location>
</feature>
<keyword evidence="3" id="KW-1185">Reference proteome</keyword>
<feature type="non-terminal residue" evidence="2">
    <location>
        <position position="1"/>
    </location>
</feature>
<protein>
    <submittedName>
        <fullName evidence="2">9058_t:CDS:1</fullName>
    </submittedName>
</protein>